<evidence type="ECO:0000256" key="1">
    <source>
        <dbReference type="ARBA" id="ARBA00004141"/>
    </source>
</evidence>
<feature type="domain" description="Major facilitator superfamily (MFS) profile" evidence="6">
    <location>
        <begin position="30"/>
        <end position="506"/>
    </location>
</feature>
<organism evidence="7 8">
    <name type="scientific">Karstenula rhodostoma CBS 690.94</name>
    <dbReference type="NCBI Taxonomy" id="1392251"/>
    <lineage>
        <taxon>Eukaryota</taxon>
        <taxon>Fungi</taxon>
        <taxon>Dikarya</taxon>
        <taxon>Ascomycota</taxon>
        <taxon>Pezizomycotina</taxon>
        <taxon>Dothideomycetes</taxon>
        <taxon>Pleosporomycetidae</taxon>
        <taxon>Pleosporales</taxon>
        <taxon>Massarineae</taxon>
        <taxon>Didymosphaeriaceae</taxon>
        <taxon>Karstenula</taxon>
    </lineage>
</organism>
<dbReference type="GO" id="GO:0005886">
    <property type="term" value="C:plasma membrane"/>
    <property type="evidence" value="ECO:0007669"/>
    <property type="project" value="TreeGrafter"/>
</dbReference>
<comment type="subcellular location">
    <subcellularLocation>
        <location evidence="1">Membrane</location>
        <topology evidence="1">Multi-pass membrane protein</topology>
    </subcellularLocation>
</comment>
<dbReference type="InterPro" id="IPR020846">
    <property type="entry name" value="MFS_dom"/>
</dbReference>
<feature type="transmembrane region" description="Helical" evidence="5">
    <location>
        <begin position="293"/>
        <end position="318"/>
    </location>
</feature>
<feature type="transmembrane region" description="Helical" evidence="5">
    <location>
        <begin position="339"/>
        <end position="359"/>
    </location>
</feature>
<dbReference type="OrthoDB" id="3936150at2759"/>
<feature type="transmembrane region" description="Helical" evidence="5">
    <location>
        <begin position="160"/>
        <end position="181"/>
    </location>
</feature>
<gene>
    <name evidence="7" type="ORF">P171DRAFT_369628</name>
</gene>
<feature type="transmembrane region" description="Helical" evidence="5">
    <location>
        <begin position="255"/>
        <end position="281"/>
    </location>
</feature>
<evidence type="ECO:0000256" key="4">
    <source>
        <dbReference type="ARBA" id="ARBA00023136"/>
    </source>
</evidence>
<feature type="transmembrane region" description="Helical" evidence="5">
    <location>
        <begin position="60"/>
        <end position="83"/>
    </location>
</feature>
<dbReference type="Gene3D" id="1.20.1250.20">
    <property type="entry name" value="MFS general substrate transporter like domains"/>
    <property type="match status" value="1"/>
</dbReference>
<keyword evidence="3 5" id="KW-1133">Transmembrane helix</keyword>
<dbReference type="Pfam" id="PF07690">
    <property type="entry name" value="MFS_1"/>
    <property type="match status" value="1"/>
</dbReference>
<protein>
    <submittedName>
        <fullName evidence="7">MFS general substrate transporter</fullName>
    </submittedName>
</protein>
<dbReference type="EMBL" id="MU001509">
    <property type="protein sequence ID" value="KAF2439672.1"/>
    <property type="molecule type" value="Genomic_DNA"/>
</dbReference>
<evidence type="ECO:0000256" key="2">
    <source>
        <dbReference type="ARBA" id="ARBA00022692"/>
    </source>
</evidence>
<keyword evidence="2 5" id="KW-0812">Transmembrane</keyword>
<dbReference type="Proteomes" id="UP000799764">
    <property type="component" value="Unassembled WGS sequence"/>
</dbReference>
<accession>A0A9P4U846</accession>
<dbReference type="CDD" id="cd17323">
    <property type="entry name" value="MFS_Tpo1_MDR_like"/>
    <property type="match status" value="1"/>
</dbReference>
<dbReference type="InterPro" id="IPR011701">
    <property type="entry name" value="MFS"/>
</dbReference>
<dbReference type="InterPro" id="IPR036259">
    <property type="entry name" value="MFS_trans_sf"/>
</dbReference>
<name>A0A9P4U846_9PLEO</name>
<evidence type="ECO:0000256" key="5">
    <source>
        <dbReference type="SAM" id="Phobius"/>
    </source>
</evidence>
<evidence type="ECO:0000313" key="7">
    <source>
        <dbReference type="EMBL" id="KAF2439672.1"/>
    </source>
</evidence>
<evidence type="ECO:0000313" key="8">
    <source>
        <dbReference type="Proteomes" id="UP000799764"/>
    </source>
</evidence>
<dbReference type="SUPFAM" id="SSF103473">
    <property type="entry name" value="MFS general substrate transporter"/>
    <property type="match status" value="1"/>
</dbReference>
<feature type="transmembrane region" description="Helical" evidence="5">
    <location>
        <begin position="399"/>
        <end position="422"/>
    </location>
</feature>
<dbReference type="GO" id="GO:0000297">
    <property type="term" value="F:spermine transmembrane transporter activity"/>
    <property type="evidence" value="ECO:0007669"/>
    <property type="project" value="TreeGrafter"/>
</dbReference>
<comment type="caution">
    <text evidence="7">The sequence shown here is derived from an EMBL/GenBank/DDBJ whole genome shotgun (WGS) entry which is preliminary data.</text>
</comment>
<dbReference type="PROSITE" id="PS50850">
    <property type="entry name" value="MFS"/>
    <property type="match status" value="1"/>
</dbReference>
<evidence type="ECO:0000256" key="3">
    <source>
        <dbReference type="ARBA" id="ARBA00022989"/>
    </source>
</evidence>
<feature type="transmembrane region" description="Helical" evidence="5">
    <location>
        <begin position="434"/>
        <end position="454"/>
    </location>
</feature>
<dbReference type="AlphaFoldDB" id="A0A9P4U846"/>
<feature type="transmembrane region" description="Helical" evidence="5">
    <location>
        <begin position="125"/>
        <end position="148"/>
    </location>
</feature>
<feature type="transmembrane region" description="Helical" evidence="5">
    <location>
        <begin position="95"/>
        <end position="113"/>
    </location>
</feature>
<proteinExistence type="predicted"/>
<evidence type="ECO:0000259" key="6">
    <source>
        <dbReference type="PROSITE" id="PS50850"/>
    </source>
</evidence>
<dbReference type="PANTHER" id="PTHR23502">
    <property type="entry name" value="MAJOR FACILITATOR SUPERFAMILY"/>
    <property type="match status" value="1"/>
</dbReference>
<feature type="transmembrane region" description="Helical" evidence="5">
    <location>
        <begin position="365"/>
        <end position="387"/>
    </location>
</feature>
<dbReference type="PANTHER" id="PTHR23502:SF182">
    <property type="entry name" value="POLYAMINE TRANSPORTER, PUTATIVE-RELATED"/>
    <property type="match status" value="1"/>
</dbReference>
<reference evidence="7" key="1">
    <citation type="journal article" date="2020" name="Stud. Mycol.">
        <title>101 Dothideomycetes genomes: a test case for predicting lifestyles and emergence of pathogens.</title>
        <authorList>
            <person name="Haridas S."/>
            <person name="Albert R."/>
            <person name="Binder M."/>
            <person name="Bloem J."/>
            <person name="Labutti K."/>
            <person name="Salamov A."/>
            <person name="Andreopoulos B."/>
            <person name="Baker S."/>
            <person name="Barry K."/>
            <person name="Bills G."/>
            <person name="Bluhm B."/>
            <person name="Cannon C."/>
            <person name="Castanera R."/>
            <person name="Culley D."/>
            <person name="Daum C."/>
            <person name="Ezra D."/>
            <person name="Gonzalez J."/>
            <person name="Henrissat B."/>
            <person name="Kuo A."/>
            <person name="Liang C."/>
            <person name="Lipzen A."/>
            <person name="Lutzoni F."/>
            <person name="Magnuson J."/>
            <person name="Mondo S."/>
            <person name="Nolan M."/>
            <person name="Ohm R."/>
            <person name="Pangilinan J."/>
            <person name="Park H.-J."/>
            <person name="Ramirez L."/>
            <person name="Alfaro M."/>
            <person name="Sun H."/>
            <person name="Tritt A."/>
            <person name="Yoshinaga Y."/>
            <person name="Zwiers L.-H."/>
            <person name="Turgeon B."/>
            <person name="Goodwin S."/>
            <person name="Spatafora J."/>
            <person name="Crous P."/>
            <person name="Grigoriev I."/>
        </authorList>
    </citation>
    <scope>NUCLEOTIDE SEQUENCE</scope>
    <source>
        <strain evidence="7">CBS 690.94</strain>
    </source>
</reference>
<sequence length="506" mass="55767">MSTALSEVDWDSLEDPNNPHNWLFALKMYHVIIPGLSGFVVTFGTSVYTPALLSITSHFGISWTAGILGLTQYTLGLAFGPVISAPLSGRFGRKLVYILSPPVFMFFILGAGFSRSFGSFLVCRLFAGLAGSPALAVATTGAGTTADLFPPAKRAKVTTFFLMAPFAGPSLGPVIGGFATQYKGWRWSQWCILFIFLTVYIGALPMKETYNKVILKHRAKKRGIIAPGPLGSAAVKKTVIQNFFRPVHMFLTEPVVFFLSLYTAFTFAILFLFFAAIPYVFERSPYSFTTSQTGLVFLAIGLGVLLAGITGILIDTNIYQAQHRKATAADQMHAQPEHWLYKAMIGSLGIPVGLFWFAWTANAGVHWAIPVVGAIPFAWGNLCLFFSSAMYMVDCYGPLNGASAIAGNGIFRYTLGAVFPLFTVQMYERIGIGWATSLLGFVSILMLPIPWVLFKYRPAIRKRSRYPAMMRLRARRTRRVRSLSRWMSGRGFRGLVITIYTVPLTS</sequence>
<keyword evidence="8" id="KW-1185">Reference proteome</keyword>
<feature type="transmembrane region" description="Helical" evidence="5">
    <location>
        <begin position="28"/>
        <end position="48"/>
    </location>
</feature>
<keyword evidence="4 5" id="KW-0472">Membrane</keyword>
<dbReference type="GO" id="GO:0015606">
    <property type="term" value="F:spermidine transmembrane transporter activity"/>
    <property type="evidence" value="ECO:0007669"/>
    <property type="project" value="TreeGrafter"/>
</dbReference>